<evidence type="ECO:0000256" key="4">
    <source>
        <dbReference type="ARBA" id="ARBA00023163"/>
    </source>
</evidence>
<reference evidence="6 7" key="1">
    <citation type="journal article" date="2022" name="Environ. Microbiol. Rep.">
        <title>Eco-phylogenetic analyses reveal divergent evolution of vitamin B12 metabolism in the marine bacterial family 'Psychromonadaceae'.</title>
        <authorList>
            <person name="Jin X."/>
            <person name="Yang Y."/>
            <person name="Cao H."/>
            <person name="Gao B."/>
            <person name="Zhao Z."/>
        </authorList>
    </citation>
    <scope>NUCLEOTIDE SEQUENCE [LARGE SCALE GENOMIC DNA]</scope>
    <source>
        <strain evidence="6 7">MKS20</strain>
    </source>
</reference>
<dbReference type="SUPFAM" id="SSF53850">
    <property type="entry name" value="Periplasmic binding protein-like II"/>
    <property type="match status" value="1"/>
</dbReference>
<dbReference type="Pfam" id="PF00126">
    <property type="entry name" value="HTH_1"/>
    <property type="match status" value="1"/>
</dbReference>
<accession>A0ABS8WEG8</accession>
<comment type="similarity">
    <text evidence="1">Belongs to the LysR transcriptional regulatory family.</text>
</comment>
<sequence length="294" mass="32752">MNITLKQLRIFTTLAKSANIGQAALALSLTKPAVSMAIKELEHQLNQSLFERLPNRLKLNSQGELLLPLAHELLSRSDEISSLFDGNQLSGELHIGCSKTIGNQLMPALLAQFRQLTGHQRQSLQIMNSRDVCQLVARYELDLGLIEANVCLPGQVLIPWHQDSMCIIAPPNHPLAQQKQLPLHALDQQNWVLREDGSGSRALFNREVAPHLNQWHLALELNEAMGIINCVSSNLGLSCISELTATDALQSGKVVALDLAKPLYRPLYLVFQENKRQSVLFQRFVEHLKQSVNG</sequence>
<dbReference type="RefSeq" id="WP_233053788.1">
    <property type="nucleotide sequence ID" value="NZ_JAIMJA010000016.1"/>
</dbReference>
<comment type="caution">
    <text evidence="6">The sequence shown here is derived from an EMBL/GenBank/DDBJ whole genome shotgun (WGS) entry which is preliminary data.</text>
</comment>
<dbReference type="InterPro" id="IPR036388">
    <property type="entry name" value="WH-like_DNA-bd_sf"/>
</dbReference>
<dbReference type="Gene3D" id="1.10.10.10">
    <property type="entry name" value="Winged helix-like DNA-binding domain superfamily/Winged helix DNA-binding domain"/>
    <property type="match status" value="1"/>
</dbReference>
<keyword evidence="7" id="KW-1185">Reference proteome</keyword>
<keyword evidence="2" id="KW-0805">Transcription regulation</keyword>
<dbReference type="Pfam" id="PF03466">
    <property type="entry name" value="LysR_substrate"/>
    <property type="match status" value="1"/>
</dbReference>
<dbReference type="EMBL" id="JAIMJA010000016">
    <property type="protein sequence ID" value="MCE2596136.1"/>
    <property type="molecule type" value="Genomic_DNA"/>
</dbReference>
<dbReference type="InterPro" id="IPR036390">
    <property type="entry name" value="WH_DNA-bd_sf"/>
</dbReference>
<dbReference type="PRINTS" id="PR00039">
    <property type="entry name" value="HTHLYSR"/>
</dbReference>
<protein>
    <submittedName>
        <fullName evidence="6">LysR family transcriptional regulator</fullName>
    </submittedName>
</protein>
<evidence type="ECO:0000259" key="5">
    <source>
        <dbReference type="PROSITE" id="PS50931"/>
    </source>
</evidence>
<proteinExistence type="inferred from homology"/>
<dbReference type="Proteomes" id="UP001201273">
    <property type="component" value="Unassembled WGS sequence"/>
</dbReference>
<dbReference type="SUPFAM" id="SSF46785">
    <property type="entry name" value="Winged helix' DNA-binding domain"/>
    <property type="match status" value="1"/>
</dbReference>
<organism evidence="6 7">
    <name type="scientific">Motilimonas cestriensis</name>
    <dbReference type="NCBI Taxonomy" id="2742685"/>
    <lineage>
        <taxon>Bacteria</taxon>
        <taxon>Pseudomonadati</taxon>
        <taxon>Pseudomonadota</taxon>
        <taxon>Gammaproteobacteria</taxon>
        <taxon>Alteromonadales</taxon>
        <taxon>Alteromonadales genera incertae sedis</taxon>
        <taxon>Motilimonas</taxon>
    </lineage>
</organism>
<dbReference type="InterPro" id="IPR005119">
    <property type="entry name" value="LysR_subst-bd"/>
</dbReference>
<name>A0ABS8WEG8_9GAMM</name>
<evidence type="ECO:0000313" key="7">
    <source>
        <dbReference type="Proteomes" id="UP001201273"/>
    </source>
</evidence>
<dbReference type="PANTHER" id="PTHR30126">
    <property type="entry name" value="HTH-TYPE TRANSCRIPTIONAL REGULATOR"/>
    <property type="match status" value="1"/>
</dbReference>
<dbReference type="PROSITE" id="PS50931">
    <property type="entry name" value="HTH_LYSR"/>
    <property type="match status" value="1"/>
</dbReference>
<dbReference type="InterPro" id="IPR000847">
    <property type="entry name" value="LysR_HTH_N"/>
</dbReference>
<gene>
    <name evidence="6" type="ORF">K6Y31_15085</name>
</gene>
<evidence type="ECO:0000313" key="6">
    <source>
        <dbReference type="EMBL" id="MCE2596136.1"/>
    </source>
</evidence>
<evidence type="ECO:0000256" key="2">
    <source>
        <dbReference type="ARBA" id="ARBA00023015"/>
    </source>
</evidence>
<keyword evidence="4" id="KW-0804">Transcription</keyword>
<dbReference type="Gene3D" id="3.40.190.290">
    <property type="match status" value="1"/>
</dbReference>
<keyword evidence="3" id="KW-0238">DNA-binding</keyword>
<dbReference type="PANTHER" id="PTHR30126:SF94">
    <property type="entry name" value="LYSR FAMILY TRANSCRIPTIONAL REGULATOR"/>
    <property type="match status" value="1"/>
</dbReference>
<feature type="domain" description="HTH lysR-type" evidence="5">
    <location>
        <begin position="3"/>
        <end position="60"/>
    </location>
</feature>
<evidence type="ECO:0000256" key="3">
    <source>
        <dbReference type="ARBA" id="ARBA00023125"/>
    </source>
</evidence>
<evidence type="ECO:0000256" key="1">
    <source>
        <dbReference type="ARBA" id="ARBA00009437"/>
    </source>
</evidence>